<name>R4V2J0_COPFO</name>
<accession>R4V2J0</accession>
<dbReference type="AlphaFoldDB" id="R4V2J0"/>
<proteinExistence type="evidence at transcript level"/>
<organism evidence="1">
    <name type="scientific">Coptotermes formosanus</name>
    <name type="common">Formosan subterranean termite</name>
    <dbReference type="NCBI Taxonomy" id="36987"/>
    <lineage>
        <taxon>Eukaryota</taxon>
        <taxon>Metazoa</taxon>
        <taxon>Ecdysozoa</taxon>
        <taxon>Arthropoda</taxon>
        <taxon>Hexapoda</taxon>
        <taxon>Insecta</taxon>
        <taxon>Pterygota</taxon>
        <taxon>Neoptera</taxon>
        <taxon>Polyneoptera</taxon>
        <taxon>Dictyoptera</taxon>
        <taxon>Blattodea</taxon>
        <taxon>Blattoidea</taxon>
        <taxon>Termitoidae</taxon>
        <taxon>Rhinotermitidae</taxon>
        <taxon>Coptotermes</taxon>
    </lineage>
</organism>
<evidence type="ECO:0000313" key="1">
    <source>
        <dbReference type="EMBL" id="AGM32957.1"/>
    </source>
</evidence>
<dbReference type="EMBL" id="KC741133">
    <property type="protein sequence ID" value="AGM32957.1"/>
    <property type="molecule type" value="mRNA"/>
</dbReference>
<protein>
    <submittedName>
        <fullName evidence="1">Uncharacterized protein</fullName>
    </submittedName>
</protein>
<sequence>MAKKRNYFKSLSQTKDVSLLSAFITERCPLYAHHFSIMFLEEFFVPIPFSEKKHPSVLEGFQLLRENKSALNAKKALDCFKLAALDEDTEGEFVFAVMFFHFENNFKTFSLREFETTIRHHHPRPSQSIKKKNYETTKMYLIKAMNKGCLEALAFYLLLTTCTADAFQFCIRRGLKEALLWDAVLDSNQTVELVVKQLADETNDTYWSRLYLFLLKNYDPTFHPTLYNPFIQQIVPPVKENPEEVARYEEKALIDEDSLFSLICFSGFWI</sequence>
<reference evidence="1" key="1">
    <citation type="submission" date="2013-03" db="EMBL/GenBank/DDBJ databases">
        <title>Immune-Related transcriptome of Coptotermes formosanus Shiraki workers: the defense mechanism.</title>
        <authorList>
            <person name="Hussain A."/>
            <person name="Li Y.F."/>
            <person name="Wen S.Y."/>
        </authorList>
    </citation>
    <scope>NUCLEOTIDE SEQUENCE</scope>
</reference>